<evidence type="ECO:0000256" key="6">
    <source>
        <dbReference type="ARBA" id="ARBA00023170"/>
    </source>
</evidence>
<dbReference type="GO" id="GO:0030424">
    <property type="term" value="C:axon"/>
    <property type="evidence" value="ECO:0007669"/>
    <property type="project" value="TreeGrafter"/>
</dbReference>
<dbReference type="Pfam" id="PF08395">
    <property type="entry name" value="7tm_7"/>
    <property type="match status" value="1"/>
</dbReference>
<comment type="similarity">
    <text evidence="8">Belongs to the insect chemoreceptor superfamily. Gustatory receptor (GR) family.</text>
</comment>
<dbReference type="PANTHER" id="PTHR21143">
    <property type="entry name" value="INVERTEBRATE GUSTATORY RECEPTOR"/>
    <property type="match status" value="1"/>
</dbReference>
<dbReference type="InterPro" id="IPR013604">
    <property type="entry name" value="7TM_chemorcpt"/>
</dbReference>
<dbReference type="GO" id="GO:0007165">
    <property type="term" value="P:signal transduction"/>
    <property type="evidence" value="ECO:0007669"/>
    <property type="project" value="UniProtKB-KW"/>
</dbReference>
<dbReference type="AlphaFoldDB" id="A0A411HR97"/>
<dbReference type="GO" id="GO:0005886">
    <property type="term" value="C:plasma membrane"/>
    <property type="evidence" value="ECO:0007669"/>
    <property type="project" value="UniProtKB-SubCell"/>
</dbReference>
<evidence type="ECO:0000256" key="7">
    <source>
        <dbReference type="ARBA" id="ARBA00023224"/>
    </source>
</evidence>
<comment type="subcellular location">
    <subcellularLocation>
        <location evidence="1 8">Cell membrane</location>
        <topology evidence="1 8">Multi-pass membrane protein</topology>
    </subcellularLocation>
</comment>
<organism evidence="9">
    <name type="scientific">Protaetia brevitarsis</name>
    <name type="common">White-spotted flower chafer beetle</name>
    <name type="synonym">Liocola brevitarsis</name>
    <dbReference type="NCBI Taxonomy" id="348688"/>
    <lineage>
        <taxon>Eukaryota</taxon>
        <taxon>Metazoa</taxon>
        <taxon>Ecdysozoa</taxon>
        <taxon>Arthropoda</taxon>
        <taxon>Hexapoda</taxon>
        <taxon>Insecta</taxon>
        <taxon>Pterygota</taxon>
        <taxon>Neoptera</taxon>
        <taxon>Endopterygota</taxon>
        <taxon>Coleoptera</taxon>
        <taxon>Polyphaga</taxon>
        <taxon>Scarabaeiformia</taxon>
        <taxon>Scarabaeidae</taxon>
        <taxon>Cetoniinae</taxon>
        <taxon>Protaetia</taxon>
        <taxon>Liocola</taxon>
    </lineage>
</organism>
<comment type="function">
    <text evidence="8">Gustatory receptor which mediates acceptance or avoidance behavior, depending on its substrates.</text>
</comment>
<feature type="transmembrane region" description="Helical" evidence="8">
    <location>
        <begin position="188"/>
        <end position="216"/>
    </location>
</feature>
<protein>
    <recommendedName>
        <fullName evidence="8">Gustatory receptor</fullName>
    </recommendedName>
</protein>
<accession>A0A411HR97</accession>
<evidence type="ECO:0000256" key="8">
    <source>
        <dbReference type="RuleBase" id="RU363108"/>
    </source>
</evidence>
<name>A0A411HR97_PROBE</name>
<keyword evidence="6 8" id="KW-0675">Receptor</keyword>
<dbReference type="GO" id="GO:0007635">
    <property type="term" value="P:chemosensory behavior"/>
    <property type="evidence" value="ECO:0007669"/>
    <property type="project" value="TreeGrafter"/>
</dbReference>
<keyword evidence="4 8" id="KW-1133">Transmembrane helix</keyword>
<dbReference type="GO" id="GO:0043025">
    <property type="term" value="C:neuronal cell body"/>
    <property type="evidence" value="ECO:0007669"/>
    <property type="project" value="TreeGrafter"/>
</dbReference>
<reference evidence="9" key="1">
    <citation type="submission" date="2018-05" db="EMBL/GenBank/DDBJ databases">
        <title>Identification and expression analysis of candidate chemosensory receptors in the white-spotted flower chafer, Protaetia brevitarsis.</title>
        <authorList>
            <person name="Zhang T."/>
        </authorList>
    </citation>
    <scope>NUCLEOTIDE SEQUENCE</scope>
</reference>
<feature type="transmembrane region" description="Helical" evidence="8">
    <location>
        <begin position="161"/>
        <end position="182"/>
    </location>
</feature>
<evidence type="ECO:0000256" key="2">
    <source>
        <dbReference type="ARBA" id="ARBA00022475"/>
    </source>
</evidence>
<dbReference type="GO" id="GO:0050909">
    <property type="term" value="P:sensory perception of taste"/>
    <property type="evidence" value="ECO:0007669"/>
    <property type="project" value="InterPro"/>
</dbReference>
<feature type="transmembrane region" description="Helical" evidence="8">
    <location>
        <begin position="106"/>
        <end position="125"/>
    </location>
</feature>
<dbReference type="PANTHER" id="PTHR21143:SF134">
    <property type="entry name" value="GUSTATORY RECEPTOR"/>
    <property type="match status" value="1"/>
</dbReference>
<evidence type="ECO:0000256" key="4">
    <source>
        <dbReference type="ARBA" id="ARBA00022989"/>
    </source>
</evidence>
<gene>
    <name evidence="9" type="primary">GR1</name>
</gene>
<evidence type="ECO:0000256" key="3">
    <source>
        <dbReference type="ARBA" id="ARBA00022692"/>
    </source>
</evidence>
<feature type="transmembrane region" description="Helical" evidence="8">
    <location>
        <begin position="67"/>
        <end position="86"/>
    </location>
</feature>
<dbReference type="EMBL" id="MH324906">
    <property type="protein sequence ID" value="QBB73005.1"/>
    <property type="molecule type" value="mRNA"/>
</dbReference>
<evidence type="ECO:0000313" key="9">
    <source>
        <dbReference type="EMBL" id="QBB73005.1"/>
    </source>
</evidence>
<evidence type="ECO:0000256" key="5">
    <source>
        <dbReference type="ARBA" id="ARBA00023136"/>
    </source>
</evidence>
<evidence type="ECO:0000256" key="1">
    <source>
        <dbReference type="ARBA" id="ARBA00004651"/>
    </source>
</evidence>
<keyword evidence="5 8" id="KW-0472">Membrane</keyword>
<dbReference type="GO" id="GO:0008049">
    <property type="term" value="P:male courtship behavior"/>
    <property type="evidence" value="ECO:0007669"/>
    <property type="project" value="TreeGrafter"/>
</dbReference>
<comment type="caution">
    <text evidence="8">Lacks conserved residue(s) required for the propagation of feature annotation.</text>
</comment>
<sequence length="439" mass="50451">MKFCWKSKQKDSTESFSYWKTIMQSLEEPANVYDTLIPVHVLMKSVGLSPCILVVENGKLRYRSSTLGSIYSVLAILLFVGYYIYAVEERETNDETNKVVRSIDMYHLYGSMIVMACCIILNSVHQKTLIEAIDRLNDADVIMAGYTKKIDWKTSRNNMTVYLLVIMAMLAAGEFMNCTMFLRQVATLNTYCLLMCYIPMLINGFVEAQFVCHILLLKQRFAVLNSELRRLITKQRPLPSFKIIKVGPPIVEEEPKTLVPSKLIHNARQLHCQLCEIGVLLNRYYSKQILLDIGDVFIGFTTLAYYCFDGCMKLYMKDDESNLYNTVTTGVWTLVKLSRLLVLTLSCSIVKNEAKSSGDIIYKIENKYQPELSPEVYAFGKQIIHWNFKFTAFDFFEVDMSLFYSAVSSATTYLMILLQLDIANKQIEKSMENSENHSH</sequence>
<keyword evidence="3 8" id="KW-0812">Transmembrane</keyword>
<dbReference type="GO" id="GO:0030425">
    <property type="term" value="C:dendrite"/>
    <property type="evidence" value="ECO:0007669"/>
    <property type="project" value="TreeGrafter"/>
</dbReference>
<proteinExistence type="evidence at transcript level"/>
<keyword evidence="2 8" id="KW-1003">Cell membrane</keyword>
<keyword evidence="7 8" id="KW-0807">Transducer</keyword>